<dbReference type="InterPro" id="IPR014054">
    <property type="entry name" value="Phage_regulatory_Rha"/>
</dbReference>
<dbReference type="EMBL" id="CP019962">
    <property type="protein sequence ID" value="ARD66069.1"/>
    <property type="molecule type" value="Genomic_DNA"/>
</dbReference>
<dbReference type="RefSeq" id="WP_052237415.1">
    <property type="nucleotide sequence ID" value="NZ_CP019962.1"/>
</dbReference>
<evidence type="ECO:0000313" key="1">
    <source>
        <dbReference type="EMBL" id="ARD66069.1"/>
    </source>
</evidence>
<dbReference type="Proteomes" id="UP000192391">
    <property type="component" value="Chromosome"/>
</dbReference>
<dbReference type="NCBIfam" id="TIGR02681">
    <property type="entry name" value="phage_pRha"/>
    <property type="match status" value="1"/>
</dbReference>
<proteinExistence type="predicted"/>
<dbReference type="Pfam" id="PF09669">
    <property type="entry name" value="Phage_pRha"/>
    <property type="match status" value="1"/>
</dbReference>
<evidence type="ECO:0000313" key="2">
    <source>
        <dbReference type="Proteomes" id="UP000192391"/>
    </source>
</evidence>
<protein>
    <submittedName>
        <fullName evidence="1">Uncharacterized protein</fullName>
    </submittedName>
</protein>
<sequence length="172" mass="19424">MNNKVEIKNLNGTTVVSSREVAANFEKQHKHVLEKIVELIDAIQPAENPARYFIASEYKDSKGEMRKEYLCTRDGFSLLAMGFTGPKAIEWKLKYIEAFNMMEAEMRKAPLTDRPGEIAKLINALSSVMQKNDSAPVDVARNAQLICEQYGIRLIDGFVRVPNYEQIGLLQG</sequence>
<gene>
    <name evidence="1" type="ORF">B2M23_11185</name>
</gene>
<name>A0AAC9QUQ9_EUBLI</name>
<organism evidence="1 2">
    <name type="scientific">Eubacterium limosum</name>
    <dbReference type="NCBI Taxonomy" id="1736"/>
    <lineage>
        <taxon>Bacteria</taxon>
        <taxon>Bacillati</taxon>
        <taxon>Bacillota</taxon>
        <taxon>Clostridia</taxon>
        <taxon>Eubacteriales</taxon>
        <taxon>Eubacteriaceae</taxon>
        <taxon>Eubacterium</taxon>
    </lineage>
</organism>
<accession>A0AAC9QUQ9</accession>
<reference evidence="2" key="1">
    <citation type="journal article" date="2017" name="Sci. Rep.">
        <title>Determination of the Genome and Primary Transcriptome of Syngas Fermenting Eubacterium limosum ATCC 8486.</title>
        <authorList>
            <person name="Song Y."/>
            <person name="Shin J."/>
            <person name="Jeong Y."/>
            <person name="Jin S."/>
            <person name="Lee J.K."/>
            <person name="Kim D.R."/>
            <person name="Kim S.C."/>
            <person name="Cho S."/>
            <person name="Cho B.K."/>
        </authorList>
    </citation>
    <scope>NUCLEOTIDE SEQUENCE [LARGE SCALE GENOMIC DNA]</scope>
    <source>
        <strain evidence="2">ATCC 8486</strain>
    </source>
</reference>
<dbReference type="AlphaFoldDB" id="A0AAC9QUQ9"/>
<dbReference type="KEGG" id="elim:B2M23_11185"/>